<dbReference type="PANTHER" id="PTHR43750">
    <property type="entry name" value="UDP-GLUCOSE 6-DEHYDROGENASE TUAD"/>
    <property type="match status" value="1"/>
</dbReference>
<dbReference type="PANTHER" id="PTHR43750:SF3">
    <property type="entry name" value="UDP-GLUCOSE 6-DEHYDROGENASE TUAD"/>
    <property type="match status" value="1"/>
</dbReference>
<keyword evidence="4" id="KW-1185">Reference proteome</keyword>
<dbReference type="InterPro" id="IPR036220">
    <property type="entry name" value="UDP-Glc/GDP-Man_DH_C_sf"/>
</dbReference>
<dbReference type="InterPro" id="IPR014027">
    <property type="entry name" value="UDP-Glc/GDP-Man_DH_C"/>
</dbReference>
<keyword evidence="3" id="KW-0560">Oxidoreductase</keyword>
<dbReference type="Pfam" id="PF03720">
    <property type="entry name" value="UDPG_MGDP_dh_C"/>
    <property type="match status" value="1"/>
</dbReference>
<dbReference type="GO" id="GO:0016616">
    <property type="term" value="F:oxidoreductase activity, acting on the CH-OH group of donors, NAD or NADP as acceptor"/>
    <property type="evidence" value="ECO:0007669"/>
    <property type="project" value="InterPro"/>
</dbReference>
<organism evidence="3 4">
    <name type="scientific">Methylobacterium symbioticum</name>
    <dbReference type="NCBI Taxonomy" id="2584084"/>
    <lineage>
        <taxon>Bacteria</taxon>
        <taxon>Pseudomonadati</taxon>
        <taxon>Pseudomonadota</taxon>
        <taxon>Alphaproteobacteria</taxon>
        <taxon>Hyphomicrobiales</taxon>
        <taxon>Methylobacteriaceae</taxon>
        <taxon>Methylobacterium</taxon>
    </lineage>
</organism>
<evidence type="ECO:0000313" key="4">
    <source>
        <dbReference type="Proteomes" id="UP000410984"/>
    </source>
</evidence>
<dbReference type="EMBL" id="CABFPH010000033">
    <property type="protein sequence ID" value="VUD72025.1"/>
    <property type="molecule type" value="Genomic_DNA"/>
</dbReference>
<evidence type="ECO:0000259" key="2">
    <source>
        <dbReference type="SMART" id="SM00984"/>
    </source>
</evidence>
<name>A0A509EEX8_9HYPH</name>
<dbReference type="SUPFAM" id="SSF52413">
    <property type="entry name" value="UDP-glucose/GDP-mannose dehydrogenase C-terminal domain"/>
    <property type="match status" value="1"/>
</dbReference>
<accession>A0A509EEX8</accession>
<dbReference type="GO" id="GO:0051287">
    <property type="term" value="F:NAD binding"/>
    <property type="evidence" value="ECO:0007669"/>
    <property type="project" value="InterPro"/>
</dbReference>
<feature type="domain" description="UDP-glucose/GDP-mannose dehydrogenase C-terminal" evidence="2">
    <location>
        <begin position="1"/>
        <end position="80"/>
    </location>
</feature>
<dbReference type="Proteomes" id="UP000410984">
    <property type="component" value="Unassembled WGS sequence"/>
</dbReference>
<dbReference type="SMART" id="SM00984">
    <property type="entry name" value="UDPG_MGDP_dh_C"/>
    <property type="match status" value="1"/>
</dbReference>
<dbReference type="Gene3D" id="3.40.50.720">
    <property type="entry name" value="NAD(P)-binding Rossmann-like Domain"/>
    <property type="match status" value="1"/>
</dbReference>
<reference evidence="3 4" key="1">
    <citation type="submission" date="2019-06" db="EMBL/GenBank/DDBJ databases">
        <authorList>
            <person name="Rodrigo-Torres L."/>
            <person name="Arahal R. D."/>
            <person name="Lucena T."/>
        </authorList>
    </citation>
    <scope>NUCLEOTIDE SEQUENCE [LARGE SCALE GENOMIC DNA]</scope>
    <source>
        <strain evidence="3 4">SB0023/3</strain>
    </source>
</reference>
<evidence type="ECO:0000256" key="1">
    <source>
        <dbReference type="ARBA" id="ARBA00015132"/>
    </source>
</evidence>
<gene>
    <name evidence="3" type="primary">rkpK_1</name>
    <name evidence="3" type="ORF">MET9862_02619</name>
</gene>
<evidence type="ECO:0000313" key="3">
    <source>
        <dbReference type="EMBL" id="VUD72025.1"/>
    </source>
</evidence>
<protein>
    <recommendedName>
        <fullName evidence="1">UDP-glucose 6-dehydrogenase</fullName>
    </recommendedName>
</protein>
<proteinExistence type="predicted"/>
<dbReference type="AlphaFoldDB" id="A0A509EEX8"/>
<sequence length="112" mass="12136">MAGLQDAGARVRAYDPEGMDQARALMPGLAYAEDPYACAEGADALVIVTEWDAFRALDLDRLRRIMAAPVLVDLRNIYDAATAARHGFRYRGVGVPEHSDQTLVAEVDTGVT</sequence>